<dbReference type="EMBL" id="KN817855">
    <property type="protein sequence ID" value="KJA12887.1"/>
    <property type="molecule type" value="Genomic_DNA"/>
</dbReference>
<evidence type="ECO:0000256" key="1">
    <source>
        <dbReference type="SAM" id="MobiDB-lite"/>
    </source>
</evidence>
<dbReference type="AlphaFoldDB" id="A0A0D2KEC4"/>
<feature type="compositionally biased region" description="Basic and acidic residues" evidence="1">
    <location>
        <begin position="119"/>
        <end position="142"/>
    </location>
</feature>
<dbReference type="Proteomes" id="UP000054270">
    <property type="component" value="Unassembled WGS sequence"/>
</dbReference>
<reference evidence="3" key="1">
    <citation type="submission" date="2014-04" db="EMBL/GenBank/DDBJ databases">
        <title>Evolutionary Origins and Diversification of the Mycorrhizal Mutualists.</title>
        <authorList>
            <consortium name="DOE Joint Genome Institute"/>
            <consortium name="Mycorrhizal Genomics Consortium"/>
            <person name="Kohler A."/>
            <person name="Kuo A."/>
            <person name="Nagy L.G."/>
            <person name="Floudas D."/>
            <person name="Copeland A."/>
            <person name="Barry K.W."/>
            <person name="Cichocki N."/>
            <person name="Veneault-Fourrey C."/>
            <person name="LaButti K."/>
            <person name="Lindquist E.A."/>
            <person name="Lipzen A."/>
            <person name="Lundell T."/>
            <person name="Morin E."/>
            <person name="Murat C."/>
            <person name="Riley R."/>
            <person name="Ohm R."/>
            <person name="Sun H."/>
            <person name="Tunlid A."/>
            <person name="Henrissat B."/>
            <person name="Grigoriev I.V."/>
            <person name="Hibbett D.S."/>
            <person name="Martin F."/>
        </authorList>
    </citation>
    <scope>NUCLEOTIDE SEQUENCE [LARGE SCALE GENOMIC DNA]</scope>
    <source>
        <strain evidence="3">FD-334 SS-4</strain>
    </source>
</reference>
<feature type="region of interest" description="Disordered" evidence="1">
    <location>
        <begin position="83"/>
        <end position="102"/>
    </location>
</feature>
<feature type="region of interest" description="Disordered" evidence="1">
    <location>
        <begin position="154"/>
        <end position="175"/>
    </location>
</feature>
<accession>A0A0D2KEC4</accession>
<feature type="region of interest" description="Disordered" evidence="1">
    <location>
        <begin position="1"/>
        <end position="75"/>
    </location>
</feature>
<name>A0A0D2KEC4_HYPSF</name>
<gene>
    <name evidence="2" type="ORF">HYPSUDRAFT_210028</name>
</gene>
<feature type="compositionally biased region" description="Basic and acidic residues" evidence="1">
    <location>
        <begin position="1"/>
        <end position="11"/>
    </location>
</feature>
<sequence length="175" mass="19673">MAGAEGKKQDCWEVVEPAQPTVPESEPEPTTEREEVADLPPIPETSEKSSSENERLSDDGRSHLRTPDYLPNPYDVENTIVPLEIPDQPGLPDPYNPFNLTNMAEDHEDMGEVPVNQTRTDETKEKELGIKKPEPFDGEPKNWETFWDSVLLYTGEAPPPGDETLSKHTQTHLIN</sequence>
<protein>
    <submittedName>
        <fullName evidence="2">Uncharacterized protein</fullName>
    </submittedName>
</protein>
<proteinExistence type="predicted"/>
<organism evidence="2 3">
    <name type="scientific">Hypholoma sublateritium (strain FD-334 SS-4)</name>
    <dbReference type="NCBI Taxonomy" id="945553"/>
    <lineage>
        <taxon>Eukaryota</taxon>
        <taxon>Fungi</taxon>
        <taxon>Dikarya</taxon>
        <taxon>Basidiomycota</taxon>
        <taxon>Agaricomycotina</taxon>
        <taxon>Agaricomycetes</taxon>
        <taxon>Agaricomycetidae</taxon>
        <taxon>Agaricales</taxon>
        <taxon>Agaricineae</taxon>
        <taxon>Strophariaceae</taxon>
        <taxon>Hypholoma</taxon>
    </lineage>
</organism>
<evidence type="ECO:0000313" key="2">
    <source>
        <dbReference type="EMBL" id="KJA12887.1"/>
    </source>
</evidence>
<evidence type="ECO:0000313" key="3">
    <source>
        <dbReference type="Proteomes" id="UP000054270"/>
    </source>
</evidence>
<feature type="compositionally biased region" description="Basic and acidic residues" evidence="1">
    <location>
        <begin position="45"/>
        <end position="66"/>
    </location>
</feature>
<feature type="region of interest" description="Disordered" evidence="1">
    <location>
        <begin position="107"/>
        <end position="142"/>
    </location>
</feature>
<keyword evidence="3" id="KW-1185">Reference proteome</keyword>